<keyword evidence="6" id="KW-1185">Reference proteome</keyword>
<dbReference type="PANTHER" id="PTHR35936:SF25">
    <property type="entry name" value="ABC TRANSPORTER SUBSTRATE-BINDING PROTEIN"/>
    <property type="match status" value="1"/>
</dbReference>
<comment type="similarity">
    <text evidence="1">Belongs to the bacterial solute-binding protein 3 family.</text>
</comment>
<feature type="signal peptide" evidence="3">
    <location>
        <begin position="1"/>
        <end position="21"/>
    </location>
</feature>
<sequence length="268" mass="30889">MSVLLKSLTLLLLALSPVALATEKVTACTSTLFVPFNWETSTSLEGASIELAKLFFKKEQVELELIRVNSWARCLKQVETGKIDLVLGAYKTPERQLWGDYIDEIIARDIIQLFKNKNRQLDFSALNSLHHFRGGGIIGNSYGGVFDTFIASLSPKQWQEVIRPEQLIAQLAYNRIDYAPMNRWNMEVLLLKLKQQGQIPTETEIIPVGKVIHSNELYFVFSKKTGRYREFQQKMNAFMQEMKTRDEIQKLLDKSLARYKQSFMAQQE</sequence>
<evidence type="ECO:0000256" key="3">
    <source>
        <dbReference type="SAM" id="SignalP"/>
    </source>
</evidence>
<organism evidence="5 6">
    <name type="scientific">Thalassomonas haliotis</name>
    <dbReference type="NCBI Taxonomy" id="485448"/>
    <lineage>
        <taxon>Bacteria</taxon>
        <taxon>Pseudomonadati</taxon>
        <taxon>Pseudomonadota</taxon>
        <taxon>Gammaproteobacteria</taxon>
        <taxon>Alteromonadales</taxon>
        <taxon>Colwelliaceae</taxon>
        <taxon>Thalassomonas</taxon>
    </lineage>
</organism>
<dbReference type="PANTHER" id="PTHR35936">
    <property type="entry name" value="MEMBRANE-BOUND LYTIC MUREIN TRANSGLYCOSYLASE F"/>
    <property type="match status" value="1"/>
</dbReference>
<evidence type="ECO:0000313" key="5">
    <source>
        <dbReference type="EMBL" id="WDE10255.1"/>
    </source>
</evidence>
<dbReference type="EMBL" id="CP059693">
    <property type="protein sequence ID" value="WDE10255.1"/>
    <property type="molecule type" value="Genomic_DNA"/>
</dbReference>
<dbReference type="InterPro" id="IPR001638">
    <property type="entry name" value="Solute-binding_3/MltF_N"/>
</dbReference>
<feature type="chain" id="PRO_5047351971" evidence="3">
    <location>
        <begin position="22"/>
        <end position="268"/>
    </location>
</feature>
<proteinExistence type="inferred from homology"/>
<dbReference type="Proteomes" id="UP001215231">
    <property type="component" value="Chromosome"/>
</dbReference>
<evidence type="ECO:0000256" key="1">
    <source>
        <dbReference type="ARBA" id="ARBA00010333"/>
    </source>
</evidence>
<protein>
    <submittedName>
        <fullName evidence="5">Transporter substrate-binding domain-containing protein</fullName>
    </submittedName>
</protein>
<dbReference type="SMART" id="SM00062">
    <property type="entry name" value="PBPb"/>
    <property type="match status" value="1"/>
</dbReference>
<gene>
    <name evidence="5" type="ORF">H3N35_18490</name>
</gene>
<keyword evidence="2 3" id="KW-0732">Signal</keyword>
<accession>A0ABY7VAJ1</accession>
<evidence type="ECO:0000259" key="4">
    <source>
        <dbReference type="SMART" id="SM00062"/>
    </source>
</evidence>
<evidence type="ECO:0000313" key="6">
    <source>
        <dbReference type="Proteomes" id="UP001215231"/>
    </source>
</evidence>
<dbReference type="Gene3D" id="3.40.190.10">
    <property type="entry name" value="Periplasmic binding protein-like II"/>
    <property type="match status" value="2"/>
</dbReference>
<evidence type="ECO:0000256" key="2">
    <source>
        <dbReference type="ARBA" id="ARBA00022729"/>
    </source>
</evidence>
<dbReference type="Pfam" id="PF00497">
    <property type="entry name" value="SBP_bac_3"/>
    <property type="match status" value="1"/>
</dbReference>
<name>A0ABY7VAJ1_9GAMM</name>
<dbReference type="RefSeq" id="WP_274050281.1">
    <property type="nucleotide sequence ID" value="NZ_CP059693.1"/>
</dbReference>
<dbReference type="SUPFAM" id="SSF53850">
    <property type="entry name" value="Periplasmic binding protein-like II"/>
    <property type="match status" value="1"/>
</dbReference>
<feature type="domain" description="Solute-binding protein family 3/N-terminal" evidence="4">
    <location>
        <begin position="24"/>
        <end position="258"/>
    </location>
</feature>
<reference evidence="5 6" key="1">
    <citation type="journal article" date="2022" name="Mar. Drugs">
        <title>Bioassay-Guided Fractionation Leads to the Detection of Cholic Acid Generated by the Rare Thalassomonas sp.</title>
        <authorList>
            <person name="Pheiffer F."/>
            <person name="Schneider Y.K."/>
            <person name="Hansen E.H."/>
            <person name="Andersen J.H."/>
            <person name="Isaksson J."/>
            <person name="Busche T."/>
            <person name="R C."/>
            <person name="Kalinowski J."/>
            <person name="Zyl L.V."/>
            <person name="Trindade M."/>
        </authorList>
    </citation>
    <scope>NUCLEOTIDE SEQUENCE [LARGE SCALE GENOMIC DNA]</scope>
    <source>
        <strain evidence="5 6">A5K-61T</strain>
    </source>
</reference>